<gene>
    <name evidence="2" type="ORF">CSUI_007016</name>
</gene>
<feature type="compositionally biased region" description="Polar residues" evidence="1">
    <location>
        <begin position="90"/>
        <end position="106"/>
    </location>
</feature>
<dbReference type="Proteomes" id="UP000221165">
    <property type="component" value="Unassembled WGS sequence"/>
</dbReference>
<feature type="region of interest" description="Disordered" evidence="1">
    <location>
        <begin position="68"/>
        <end position="111"/>
    </location>
</feature>
<proteinExistence type="predicted"/>
<dbReference type="RefSeq" id="XP_067920858.1">
    <property type="nucleotide sequence ID" value="XM_068067166.1"/>
</dbReference>
<dbReference type="EMBL" id="MIGC01003610">
    <property type="protein sequence ID" value="PHJ19156.1"/>
    <property type="molecule type" value="Genomic_DNA"/>
</dbReference>
<feature type="non-terminal residue" evidence="2">
    <location>
        <position position="124"/>
    </location>
</feature>
<protein>
    <submittedName>
        <fullName evidence="2">Nad dependent epimerase dehydratase family protein</fullName>
    </submittedName>
</protein>
<keyword evidence="3" id="KW-1185">Reference proteome</keyword>
<feature type="compositionally biased region" description="Basic and acidic residues" evidence="1">
    <location>
        <begin position="76"/>
        <end position="89"/>
    </location>
</feature>
<reference evidence="2 3" key="1">
    <citation type="journal article" date="2017" name="Int. J. Parasitol.">
        <title>The genome of the protozoan parasite Cystoisospora suis and a reverse vaccinology approach to identify vaccine candidates.</title>
        <authorList>
            <person name="Palmieri N."/>
            <person name="Shrestha A."/>
            <person name="Ruttkowski B."/>
            <person name="Beck T."/>
            <person name="Vogl C."/>
            <person name="Tomley F."/>
            <person name="Blake D.P."/>
            <person name="Joachim A."/>
        </authorList>
    </citation>
    <scope>NUCLEOTIDE SEQUENCE [LARGE SCALE GENOMIC DNA]</scope>
    <source>
        <strain evidence="2 3">Wien I</strain>
    </source>
</reference>
<dbReference type="AlphaFoldDB" id="A0A2C6KSG2"/>
<comment type="caution">
    <text evidence="2">The sequence shown here is derived from an EMBL/GenBank/DDBJ whole genome shotgun (WGS) entry which is preliminary data.</text>
</comment>
<sequence>PYDDTDRFWPYFLWTQVSGQHPVIVEPCALSQRLNFTYSKDVARTVESLILILLSSSHPQDLLLLHTSSPLPSAGERGEMDVNLGDRSHTITTTTAGPQASKTSLDLPSKEKENSRLFIPFNVV</sequence>
<evidence type="ECO:0000256" key="1">
    <source>
        <dbReference type="SAM" id="MobiDB-lite"/>
    </source>
</evidence>
<dbReference type="GeneID" id="94430377"/>
<evidence type="ECO:0000313" key="3">
    <source>
        <dbReference type="Proteomes" id="UP000221165"/>
    </source>
</evidence>
<organism evidence="2 3">
    <name type="scientific">Cystoisospora suis</name>
    <dbReference type="NCBI Taxonomy" id="483139"/>
    <lineage>
        <taxon>Eukaryota</taxon>
        <taxon>Sar</taxon>
        <taxon>Alveolata</taxon>
        <taxon>Apicomplexa</taxon>
        <taxon>Conoidasida</taxon>
        <taxon>Coccidia</taxon>
        <taxon>Eucoccidiorida</taxon>
        <taxon>Eimeriorina</taxon>
        <taxon>Sarcocystidae</taxon>
        <taxon>Cystoisospora</taxon>
    </lineage>
</organism>
<feature type="non-terminal residue" evidence="2">
    <location>
        <position position="1"/>
    </location>
</feature>
<name>A0A2C6KSG2_9APIC</name>
<accession>A0A2C6KSG2</accession>
<dbReference type="VEuPathDB" id="ToxoDB:CSUI_007016"/>
<evidence type="ECO:0000313" key="2">
    <source>
        <dbReference type="EMBL" id="PHJ19156.1"/>
    </source>
</evidence>